<dbReference type="Proteomes" id="UP000504634">
    <property type="component" value="Unplaced"/>
</dbReference>
<keyword evidence="3 4" id="KW-0808">Transferase</keyword>
<dbReference type="InterPro" id="IPR002213">
    <property type="entry name" value="UDP_glucos_trans"/>
</dbReference>
<dbReference type="GO" id="GO:0015020">
    <property type="term" value="F:glucuronosyltransferase activity"/>
    <property type="evidence" value="ECO:0007669"/>
    <property type="project" value="UniProtKB-EC"/>
</dbReference>
<reference evidence="7" key="1">
    <citation type="submission" date="2025-08" db="UniProtKB">
        <authorList>
            <consortium name="RefSeq"/>
        </authorList>
    </citation>
    <scope>IDENTIFICATION</scope>
    <source>
        <strain evidence="7">11010-0011.00</strain>
        <tissue evidence="7">Whole body</tissue>
    </source>
</reference>
<dbReference type="PANTHER" id="PTHR48043:SF27">
    <property type="entry name" value="UDP-GLUCURONOSYLTRANSFERASE"/>
    <property type="match status" value="1"/>
</dbReference>
<dbReference type="GeneID" id="115620337"/>
<evidence type="ECO:0000256" key="4">
    <source>
        <dbReference type="RuleBase" id="RU003718"/>
    </source>
</evidence>
<dbReference type="CDD" id="cd03784">
    <property type="entry name" value="GT1_Gtf-like"/>
    <property type="match status" value="1"/>
</dbReference>
<name>A0A6J2SZW4_DROLE</name>
<keyword evidence="5" id="KW-0472">Membrane</keyword>
<dbReference type="PROSITE" id="PS00375">
    <property type="entry name" value="UDPGT"/>
    <property type="match status" value="1"/>
</dbReference>
<comment type="similarity">
    <text evidence="1 4">Belongs to the UDP-glycosyltransferase family.</text>
</comment>
<evidence type="ECO:0000313" key="7">
    <source>
        <dbReference type="RefSeq" id="XP_030369394.1"/>
    </source>
</evidence>
<evidence type="ECO:0000256" key="1">
    <source>
        <dbReference type="ARBA" id="ARBA00009995"/>
    </source>
</evidence>
<evidence type="ECO:0000313" key="6">
    <source>
        <dbReference type="Proteomes" id="UP000504634"/>
    </source>
</evidence>
<dbReference type="OrthoDB" id="5835829at2759"/>
<evidence type="ECO:0000256" key="3">
    <source>
        <dbReference type="ARBA" id="ARBA00022679"/>
    </source>
</evidence>
<dbReference type="Gene3D" id="3.40.50.2000">
    <property type="entry name" value="Glycogen Phosphorylase B"/>
    <property type="match status" value="1"/>
</dbReference>
<dbReference type="SUPFAM" id="SSF53756">
    <property type="entry name" value="UDP-Glycosyltransferase/glycogen phosphorylase"/>
    <property type="match status" value="1"/>
</dbReference>
<dbReference type="FunFam" id="3.40.50.2000:FF:000050">
    <property type="entry name" value="UDP-glucuronosyltransferase"/>
    <property type="match status" value="1"/>
</dbReference>
<keyword evidence="5" id="KW-1133">Transmembrane helix</keyword>
<feature type="transmembrane region" description="Helical" evidence="5">
    <location>
        <begin position="298"/>
        <end position="317"/>
    </location>
</feature>
<sequence>MDFLQRVGNCVMHVFADLVHWFCTWRVHQILLQELDSNIPHPYAMGRNVAFILQLGHPSVSDARAYLPNVAEVACLHCRPATANLGATDADLAQFLAAAPEGVIYLSMGSSVRSARLPDALLELFVGVFARLPRHHVLWTWAGNATALEPRLPPNVRVRSWLPQQDILGQRQLQLFITHGGLLSMHEAVYHGVPLLVLPVFCDHDVNAAKAVRDGYARRLELAHLTEEALYCAIYDVLHNDSYRRAVRRRRTLLLDQMSQPLRTAVHWTEYVIRHRGAQHLQAPGLGMSYFAYHSLDVLGLLLGALLVLLTILRGLCKCWQLGRKTKTA</sequence>
<dbReference type="Pfam" id="PF00201">
    <property type="entry name" value="UDPGT"/>
    <property type="match status" value="1"/>
</dbReference>
<dbReference type="RefSeq" id="XP_030369394.1">
    <property type="nucleotide sequence ID" value="XM_030513534.1"/>
</dbReference>
<keyword evidence="6" id="KW-1185">Reference proteome</keyword>
<keyword evidence="5" id="KW-0812">Transmembrane</keyword>
<evidence type="ECO:0000256" key="5">
    <source>
        <dbReference type="RuleBase" id="RU362059"/>
    </source>
</evidence>
<comment type="catalytic activity">
    <reaction evidence="5">
        <text>glucuronate acceptor + UDP-alpha-D-glucuronate = acceptor beta-D-glucuronoside + UDP + H(+)</text>
        <dbReference type="Rhea" id="RHEA:21032"/>
        <dbReference type="ChEBI" id="CHEBI:15378"/>
        <dbReference type="ChEBI" id="CHEBI:58052"/>
        <dbReference type="ChEBI" id="CHEBI:58223"/>
        <dbReference type="ChEBI" id="CHEBI:132367"/>
        <dbReference type="ChEBI" id="CHEBI:132368"/>
        <dbReference type="EC" id="2.4.1.17"/>
    </reaction>
</comment>
<dbReference type="InterPro" id="IPR050271">
    <property type="entry name" value="UDP-glycosyltransferase"/>
</dbReference>
<evidence type="ECO:0000256" key="2">
    <source>
        <dbReference type="ARBA" id="ARBA00022676"/>
    </source>
</evidence>
<keyword evidence="2 4" id="KW-0328">Glycosyltransferase</keyword>
<dbReference type="PANTHER" id="PTHR48043">
    <property type="entry name" value="EG:EG0003.4 PROTEIN-RELATED"/>
    <property type="match status" value="1"/>
</dbReference>
<dbReference type="GO" id="GO:0016020">
    <property type="term" value="C:membrane"/>
    <property type="evidence" value="ECO:0007669"/>
    <property type="project" value="UniProtKB-SubCell"/>
</dbReference>
<organism evidence="6 7">
    <name type="scientific">Drosophila lebanonensis</name>
    <name type="common">Fruit fly</name>
    <name type="synonym">Scaptodrosophila lebanonensis</name>
    <dbReference type="NCBI Taxonomy" id="7225"/>
    <lineage>
        <taxon>Eukaryota</taxon>
        <taxon>Metazoa</taxon>
        <taxon>Ecdysozoa</taxon>
        <taxon>Arthropoda</taxon>
        <taxon>Hexapoda</taxon>
        <taxon>Insecta</taxon>
        <taxon>Pterygota</taxon>
        <taxon>Neoptera</taxon>
        <taxon>Endopterygota</taxon>
        <taxon>Diptera</taxon>
        <taxon>Brachycera</taxon>
        <taxon>Muscomorpha</taxon>
        <taxon>Ephydroidea</taxon>
        <taxon>Drosophilidae</taxon>
        <taxon>Scaptodrosophila</taxon>
    </lineage>
</organism>
<gene>
    <name evidence="7" type="primary">LOC115620337</name>
</gene>
<dbReference type="AlphaFoldDB" id="A0A6J2SZW4"/>
<dbReference type="EC" id="2.4.1.17" evidence="5"/>
<accession>A0A6J2SZW4</accession>
<proteinExistence type="inferred from homology"/>
<comment type="subcellular location">
    <subcellularLocation>
        <location evidence="5">Membrane</location>
        <topology evidence="5">Single-pass membrane protein</topology>
    </subcellularLocation>
</comment>
<dbReference type="InterPro" id="IPR035595">
    <property type="entry name" value="UDP_glycos_trans_CS"/>
</dbReference>
<protein>
    <recommendedName>
        <fullName evidence="5">UDP-glucuronosyltransferase</fullName>
        <ecNumber evidence="5">2.4.1.17</ecNumber>
    </recommendedName>
</protein>